<accession>A0AAD8CFS1</accession>
<protein>
    <submittedName>
        <fullName evidence="1">Uncharacterized protein</fullName>
    </submittedName>
</protein>
<proteinExistence type="predicted"/>
<dbReference type="Proteomes" id="UP001230051">
    <property type="component" value="Unassembled WGS sequence"/>
</dbReference>
<organism evidence="1 2">
    <name type="scientific">Acipenser oxyrinchus oxyrinchus</name>
    <dbReference type="NCBI Taxonomy" id="40147"/>
    <lineage>
        <taxon>Eukaryota</taxon>
        <taxon>Metazoa</taxon>
        <taxon>Chordata</taxon>
        <taxon>Craniata</taxon>
        <taxon>Vertebrata</taxon>
        <taxon>Euteleostomi</taxon>
        <taxon>Actinopterygii</taxon>
        <taxon>Chondrostei</taxon>
        <taxon>Acipenseriformes</taxon>
        <taxon>Acipenseridae</taxon>
        <taxon>Acipenser</taxon>
    </lineage>
</organism>
<gene>
    <name evidence="1" type="ORF">AOXY_G33587</name>
</gene>
<reference evidence="1" key="1">
    <citation type="submission" date="2022-02" db="EMBL/GenBank/DDBJ databases">
        <title>Atlantic sturgeon de novo genome assembly.</title>
        <authorList>
            <person name="Stock M."/>
            <person name="Klopp C."/>
            <person name="Guiguen Y."/>
            <person name="Cabau C."/>
            <person name="Parinello H."/>
            <person name="Santidrian Yebra-Pimentel E."/>
            <person name="Kuhl H."/>
            <person name="Dirks R.P."/>
            <person name="Guessner J."/>
            <person name="Wuertz S."/>
            <person name="Du K."/>
            <person name="Schartl M."/>
        </authorList>
    </citation>
    <scope>NUCLEOTIDE SEQUENCE</scope>
    <source>
        <strain evidence="1">STURGEONOMICS-FGT-2020</strain>
        <tissue evidence="1">Whole blood</tissue>
    </source>
</reference>
<evidence type="ECO:0000313" key="1">
    <source>
        <dbReference type="EMBL" id="KAK1150593.1"/>
    </source>
</evidence>
<dbReference type="AlphaFoldDB" id="A0AAD8CFS1"/>
<sequence length="230" mass="26523">MTSIIYLNLSPLIQSALAGSMMYLGVRWLEWLMILQLSTLPGMSDGRPLLVWRRHDRPVSPRCAEHDRNSNAVSLVQARIRGLQQEINTTWGSGLLSRLPSQPAITALWDRNRVSVSHRFSVLLQYLSHTAWLMRLSEARKLKDIFGERESELRGITADLRNLEARYRVLDTMVVLHLKTDPVQLKFPGSVSHNEVFHSWSSTLADLERLTRQIGQDFEELRPPECRKER</sequence>
<keyword evidence="2" id="KW-1185">Reference proteome</keyword>
<evidence type="ECO:0000313" key="2">
    <source>
        <dbReference type="Proteomes" id="UP001230051"/>
    </source>
</evidence>
<comment type="caution">
    <text evidence="1">The sequence shown here is derived from an EMBL/GenBank/DDBJ whole genome shotgun (WGS) entry which is preliminary data.</text>
</comment>
<dbReference type="EMBL" id="JAGXEW010000057">
    <property type="protein sequence ID" value="KAK1150593.1"/>
    <property type="molecule type" value="Genomic_DNA"/>
</dbReference>
<name>A0AAD8CFS1_ACIOX</name>